<comment type="caution">
    <text evidence="2">The sequence shown here is derived from an EMBL/GenBank/DDBJ whole genome shotgun (WGS) entry which is preliminary data.</text>
</comment>
<protein>
    <submittedName>
        <fullName evidence="2">U32 family peptidase</fullName>
    </submittedName>
</protein>
<dbReference type="RefSeq" id="WP_136845634.1">
    <property type="nucleotide sequence ID" value="NZ_SSTM01000002.1"/>
</dbReference>
<evidence type="ECO:0000259" key="1">
    <source>
        <dbReference type="Pfam" id="PF12392"/>
    </source>
</evidence>
<dbReference type="InterPro" id="IPR020988">
    <property type="entry name" value="Pept_U32_collagenase"/>
</dbReference>
<gene>
    <name evidence="2" type="ORF">E5982_04815</name>
</gene>
<dbReference type="Pfam" id="PF01136">
    <property type="entry name" value="Peptidase_U32"/>
    <property type="match status" value="2"/>
</dbReference>
<dbReference type="Proteomes" id="UP000309454">
    <property type="component" value="Unassembled WGS sequence"/>
</dbReference>
<keyword evidence="3" id="KW-1185">Reference proteome</keyword>
<accession>A0A4T9T9J6</accession>
<evidence type="ECO:0000313" key="3">
    <source>
        <dbReference type="Proteomes" id="UP000309454"/>
    </source>
</evidence>
<dbReference type="InterPro" id="IPR051454">
    <property type="entry name" value="RNA/ubiquinone_mod_enzymes"/>
</dbReference>
<dbReference type="SUPFAM" id="SSF51569">
    <property type="entry name" value="Aldolase"/>
    <property type="match status" value="1"/>
</dbReference>
<reference evidence="2 3" key="1">
    <citation type="submission" date="2019-04" db="EMBL/GenBank/DDBJ databases">
        <title>Microbes associate with the intestines of laboratory mice.</title>
        <authorList>
            <person name="Navarre W."/>
            <person name="Wong E."/>
            <person name="Huang K.C."/>
            <person name="Tropini C."/>
            <person name="Ng K."/>
            <person name="Yu B."/>
        </authorList>
    </citation>
    <scope>NUCLEOTIDE SEQUENCE [LARGE SCALE GENOMIC DNA]</scope>
    <source>
        <strain evidence="2 3">NM48_B13</strain>
    </source>
</reference>
<dbReference type="PANTHER" id="PTHR30217">
    <property type="entry name" value="PEPTIDASE U32 FAMILY"/>
    <property type="match status" value="1"/>
</dbReference>
<dbReference type="AlphaFoldDB" id="A0A4T9T9J6"/>
<dbReference type="InterPro" id="IPR001539">
    <property type="entry name" value="Peptidase_U32"/>
</dbReference>
<proteinExistence type="predicted"/>
<dbReference type="EMBL" id="SSTM01000002">
    <property type="protein sequence ID" value="TJW11521.1"/>
    <property type="molecule type" value="Genomic_DNA"/>
</dbReference>
<dbReference type="OrthoDB" id="9807498at2"/>
<organism evidence="2 3">
    <name type="scientific">Parvibacter caecicola</name>
    <dbReference type="NCBI Taxonomy" id="747645"/>
    <lineage>
        <taxon>Bacteria</taxon>
        <taxon>Bacillati</taxon>
        <taxon>Actinomycetota</taxon>
        <taxon>Coriobacteriia</taxon>
        <taxon>Coriobacteriales</taxon>
        <taxon>Coriobacteriaceae</taxon>
        <taxon>Parvibacter</taxon>
    </lineage>
</organism>
<dbReference type="Pfam" id="PF12392">
    <property type="entry name" value="DUF3656"/>
    <property type="match status" value="1"/>
</dbReference>
<name>A0A4T9T9J6_9ACTN</name>
<feature type="domain" description="Peptidase U32 collagenase" evidence="1">
    <location>
        <begin position="403"/>
        <end position="530"/>
    </location>
</feature>
<dbReference type="PANTHER" id="PTHR30217:SF10">
    <property type="entry name" value="23S RRNA 5-HYDROXYCYTIDINE C2501 SYNTHASE"/>
    <property type="match status" value="1"/>
</dbReference>
<dbReference type="PROSITE" id="PS01276">
    <property type="entry name" value="PEPTIDASE_U32"/>
    <property type="match status" value="1"/>
</dbReference>
<sequence length="844" mass="89358">MDNGIAEGRKSVELLAPAGNMTALHAAVAAGADAVYLGLDEFNARRNADNFTLETLEEACDYAHLRGVAVYVALNVVILPEEMNAALECARQAWRAGADAFIVQDIGLASRLRKTLPQARVHASTQMNTLDLDGLAAAARLGAKRVTLGRELNLCEIGILAQAAGEMGMEVEAFAHGALCICYSGQCFMSSMIGGRSANRGLCAQACRLPYQLVDCSTGKSADVAGEHLLSPKDLSSAPLLPELVAAGVSSLKIEGRMKSPEYVFSVVSTYRRLLDRELAAAGTGAASPQEQVQLAATFSRGFTTAYLSSQRGNDIMSYQRPNNRGVPVGKMASAKGGKLVLKSAKPLMPGDVVEFWTRKGHQPLTLTVDHFTGEGRLAPFAPAALPGVAAGDRVFRVRSAEAAFDDDALAPRIPLACDATIEMGQPVSVRFALADPSSPDISPVQRRMLCRLAEFSAAPGPVEAEGPVVEPARSRPLDAEGVQAHIDRLGQTPYCIASFRLHLDERAGMGFSTLHHVRAQALDRLTEALLAPWKQRRLPKVEKEPAPQRKELGRCTIAVWATNPVCARAAKRAGAAEIIVPALNYRRGTAQVAGVLSANVESAGYPKQCTLALPVVRHESCEGTRESALSDPANPAASAIASADSLFVDSLGGLEAATATKAVVSVGPHLPLCNLPALQAAADFGASRAWLSPELTLGQIKQLGDVRPLELGLTVIGAQELMTCEHCLLMAKGPCAQNCDSCTRRKGAHVLRDRKGYEFPVVTDALGRSHLYNSVQLDIVPDIPQLLAAGVTAFLIDSTLMNGEETAQAVGRVKRALAVAQADGNSLAKMPNTTSGHLHRGVS</sequence>
<evidence type="ECO:0000313" key="2">
    <source>
        <dbReference type="EMBL" id="TJW11521.1"/>
    </source>
</evidence>